<dbReference type="AlphaFoldDB" id="A0A7X6SWF5"/>
<feature type="compositionally biased region" description="Polar residues" evidence="1">
    <location>
        <begin position="156"/>
        <end position="173"/>
    </location>
</feature>
<organism evidence="2 3">
    <name type="scientific">Corynebacterium humireducens</name>
    <dbReference type="NCBI Taxonomy" id="1223514"/>
    <lineage>
        <taxon>Bacteria</taxon>
        <taxon>Bacillati</taxon>
        <taxon>Actinomycetota</taxon>
        <taxon>Actinomycetes</taxon>
        <taxon>Mycobacteriales</taxon>
        <taxon>Corynebacteriaceae</taxon>
        <taxon>Corynebacterium</taxon>
    </lineage>
</organism>
<evidence type="ECO:0000313" key="3">
    <source>
        <dbReference type="Proteomes" id="UP000557899"/>
    </source>
</evidence>
<dbReference type="EMBL" id="JAAZHI010000251">
    <property type="protein sequence ID" value="NLA57169.1"/>
    <property type="molecule type" value="Genomic_DNA"/>
</dbReference>
<gene>
    <name evidence="2" type="ORF">GX859_12920</name>
</gene>
<dbReference type="Proteomes" id="UP000557899">
    <property type="component" value="Unassembled WGS sequence"/>
</dbReference>
<sequence>MLHPAKASTDLAEARGIEIDSETGVLSIDQTKLEAKSHTLKVDCELDDIQYPYEITEVTVTVEEKALAFADTTAKQGATIKVATTSAPAEFENLESTTEDFTLSVDEDGTVKLAVEDDIEIGDATVEFTYKAYGKEQDGSFKVTVEDKNKPEENASSKASSNFLGSFKGLSSK</sequence>
<evidence type="ECO:0000313" key="2">
    <source>
        <dbReference type="EMBL" id="NLA57169.1"/>
    </source>
</evidence>
<protein>
    <submittedName>
        <fullName evidence="2">Uncharacterized protein</fullName>
    </submittedName>
</protein>
<evidence type="ECO:0000256" key="1">
    <source>
        <dbReference type="SAM" id="MobiDB-lite"/>
    </source>
</evidence>
<reference evidence="2 3" key="1">
    <citation type="journal article" date="2020" name="Biotechnol. Biofuels">
        <title>New insights from the biogas microbiome by comprehensive genome-resolved metagenomics of nearly 1600 species originating from multiple anaerobic digesters.</title>
        <authorList>
            <person name="Campanaro S."/>
            <person name="Treu L."/>
            <person name="Rodriguez-R L.M."/>
            <person name="Kovalovszki A."/>
            <person name="Ziels R.M."/>
            <person name="Maus I."/>
            <person name="Zhu X."/>
            <person name="Kougias P.G."/>
            <person name="Basile A."/>
            <person name="Luo G."/>
            <person name="Schluter A."/>
            <person name="Konstantinidis K.T."/>
            <person name="Angelidaki I."/>
        </authorList>
    </citation>
    <scope>NUCLEOTIDE SEQUENCE [LARGE SCALE GENOMIC DNA]</scope>
    <source>
        <strain evidence="2">AS15tlH2ME_198</strain>
    </source>
</reference>
<comment type="caution">
    <text evidence="2">The sequence shown here is derived from an EMBL/GenBank/DDBJ whole genome shotgun (WGS) entry which is preliminary data.</text>
</comment>
<name>A0A7X6SWF5_9CORY</name>
<accession>A0A7X6SWF5</accession>
<proteinExistence type="predicted"/>
<feature type="region of interest" description="Disordered" evidence="1">
    <location>
        <begin position="148"/>
        <end position="173"/>
    </location>
</feature>